<sequence>MRRKDRGTYSVKSFSNLHFHANVSKIMKMSLFLLFLRMCAILKSNFRLVPNFNSLLEDFVGDTCPIATSECPSLSRSLRISDRSETLGILYKQNPSLLHRTVRFRRLSK</sequence>
<dbReference type="AlphaFoldDB" id="A0A4Y2P468"/>
<name>A0A4Y2P468_ARAVE</name>
<evidence type="ECO:0000313" key="1">
    <source>
        <dbReference type="EMBL" id="GBN45862.1"/>
    </source>
</evidence>
<comment type="caution">
    <text evidence="1">The sequence shown here is derived from an EMBL/GenBank/DDBJ whole genome shotgun (WGS) entry which is preliminary data.</text>
</comment>
<keyword evidence="2" id="KW-1185">Reference proteome</keyword>
<protein>
    <submittedName>
        <fullName evidence="1">Uncharacterized protein</fullName>
    </submittedName>
</protein>
<dbReference type="EMBL" id="BGPR01010373">
    <property type="protein sequence ID" value="GBN45862.1"/>
    <property type="molecule type" value="Genomic_DNA"/>
</dbReference>
<proteinExistence type="predicted"/>
<reference evidence="1 2" key="1">
    <citation type="journal article" date="2019" name="Sci. Rep.">
        <title>Orb-weaving spider Araneus ventricosus genome elucidates the spidroin gene catalogue.</title>
        <authorList>
            <person name="Kono N."/>
            <person name="Nakamura H."/>
            <person name="Ohtoshi R."/>
            <person name="Moran D.A.P."/>
            <person name="Shinohara A."/>
            <person name="Yoshida Y."/>
            <person name="Fujiwara M."/>
            <person name="Mori M."/>
            <person name="Tomita M."/>
            <person name="Arakawa K."/>
        </authorList>
    </citation>
    <scope>NUCLEOTIDE SEQUENCE [LARGE SCALE GENOMIC DNA]</scope>
</reference>
<gene>
    <name evidence="1" type="ORF">AVEN_159206_1</name>
</gene>
<organism evidence="1 2">
    <name type="scientific">Araneus ventricosus</name>
    <name type="common">Orbweaver spider</name>
    <name type="synonym">Epeira ventricosa</name>
    <dbReference type="NCBI Taxonomy" id="182803"/>
    <lineage>
        <taxon>Eukaryota</taxon>
        <taxon>Metazoa</taxon>
        <taxon>Ecdysozoa</taxon>
        <taxon>Arthropoda</taxon>
        <taxon>Chelicerata</taxon>
        <taxon>Arachnida</taxon>
        <taxon>Araneae</taxon>
        <taxon>Araneomorphae</taxon>
        <taxon>Entelegynae</taxon>
        <taxon>Araneoidea</taxon>
        <taxon>Araneidae</taxon>
        <taxon>Araneus</taxon>
    </lineage>
</organism>
<evidence type="ECO:0000313" key="2">
    <source>
        <dbReference type="Proteomes" id="UP000499080"/>
    </source>
</evidence>
<accession>A0A4Y2P468</accession>
<dbReference type="Proteomes" id="UP000499080">
    <property type="component" value="Unassembled WGS sequence"/>
</dbReference>